<dbReference type="HOGENOM" id="CLU_023344_0_0_9"/>
<dbReference type="KEGG" id="tpd:Teth39_0923"/>
<dbReference type="GO" id="GO:0051607">
    <property type="term" value="P:defense response to virus"/>
    <property type="evidence" value="ECO:0007669"/>
    <property type="project" value="UniProtKB-KW"/>
</dbReference>
<dbReference type="eggNOG" id="COG1337">
    <property type="taxonomic scope" value="Bacteria"/>
</dbReference>
<protein>
    <recommendedName>
        <fullName evidence="2">CRISPR type III-associated protein domain-containing protein</fullName>
    </recommendedName>
</protein>
<sequence length="724" mass="85009">MEKAKISIQKTKKGYDYILTFDDGKPLKVHGFNLPQDINGKECEVERINGLPSKIIIDGIEYTKTTTQSNIQENKQTAQQKIKNEPKHNSQIKLFAKAPYNFIPLNECVVKAQDIPEFNKYHKDRYSGYIDLFLTTKTPIYIRRDKEESDFFSIKNGLPIIPGSSLRGMVRNLVEIVSFGKFEFFDKDKRLYYRDVAGKKSNLKDIYSSKISKDRIKAGYLIYDQRKYKIIPSEYDRFQDTSKEFMIEKYNNDYKVWSGRMQKKRKNWIMKSISNSGDFIELTENDIKDYKSDINRNIPEYYDILKMAKDKKVTLPNKIVELPNGVPVFYVEYNDKKGNKKIAFGHTGFFRLPYELTIGDHVPENLKSDDITDFAEAIFGKESKWASRVFFEDAVLDKGQGDIFVEEASPKILASPKPTAFQLYLEQPDGENTKLTDIKHWDNEDTLIRGYKLYWHRNTPDGDSKYSWKASKIEINYDDFIKFLKKANISLDKSVILNSKNIVKDNKKIIINCLYEKLTIEEKKELKEYLLWEKTKAQYTIIKPIKRNIKFKSRIRFENLTKEELGALLFVLDLPENHYHKIGMGKPLGLGSIEIKPSLFIVDRKKRYTSLFNNDTWNLGDEDKTGEINDFKEVFEKYILRNISYNDKGNASSLWETPRLKQLKIMLNWNNTEITDWLKKTRYLMIECPHKDIDYDCICSDSNKDVCNEYRDRPVLPKPEKMIQ</sequence>
<evidence type="ECO:0000259" key="2">
    <source>
        <dbReference type="Pfam" id="PF03787"/>
    </source>
</evidence>
<dbReference type="InterPro" id="IPR023825">
    <property type="entry name" value="CRISPR-assoc_RAMP_BGP1436"/>
</dbReference>
<keyword evidence="1" id="KW-0051">Antiviral defense</keyword>
<dbReference type="EMBL" id="CP000924">
    <property type="protein sequence ID" value="ABY94578.1"/>
    <property type="molecule type" value="Genomic_DNA"/>
</dbReference>
<name>B0K8W5_THEP3</name>
<evidence type="ECO:0000256" key="1">
    <source>
        <dbReference type="ARBA" id="ARBA00023118"/>
    </source>
</evidence>
<feature type="domain" description="CRISPR type III-associated protein" evidence="2">
    <location>
        <begin position="365"/>
        <end position="594"/>
    </location>
</feature>
<dbReference type="RefSeq" id="WP_012269231.1">
    <property type="nucleotide sequence ID" value="NC_010321.1"/>
</dbReference>
<dbReference type="Pfam" id="PF03787">
    <property type="entry name" value="RAMPs"/>
    <property type="match status" value="2"/>
</dbReference>
<accession>B0K8W5</accession>
<evidence type="ECO:0000313" key="3">
    <source>
        <dbReference type="EMBL" id="ABY94578.1"/>
    </source>
</evidence>
<proteinExistence type="predicted"/>
<dbReference type="AlphaFoldDB" id="B0K8W5"/>
<organism evidence="3 4">
    <name type="scientific">Thermoanaerobacter pseudethanolicus (strain ATCC 33223 / 39E)</name>
    <name type="common">Clostridium thermohydrosulfuricum</name>
    <dbReference type="NCBI Taxonomy" id="340099"/>
    <lineage>
        <taxon>Bacteria</taxon>
        <taxon>Bacillati</taxon>
        <taxon>Bacillota</taxon>
        <taxon>Clostridia</taxon>
        <taxon>Thermoanaerobacterales</taxon>
        <taxon>Thermoanaerobacteraceae</taxon>
        <taxon>Thermoanaerobacter</taxon>
    </lineage>
</organism>
<feature type="domain" description="CRISPR type III-associated protein" evidence="2">
    <location>
        <begin position="134"/>
        <end position="283"/>
    </location>
</feature>
<gene>
    <name evidence="3" type="ordered locus">Teth39_0923</name>
</gene>
<dbReference type="InterPro" id="IPR005537">
    <property type="entry name" value="RAMP_III_fam"/>
</dbReference>
<dbReference type="NCBIfam" id="TIGR03986">
    <property type="entry name" value="TIGR03986 family CRISPR-associated RAMP protein"/>
    <property type="match status" value="1"/>
</dbReference>
<keyword evidence="4" id="KW-1185">Reference proteome</keyword>
<evidence type="ECO:0000313" key="4">
    <source>
        <dbReference type="Proteomes" id="UP000002156"/>
    </source>
</evidence>
<reference evidence="4" key="1">
    <citation type="submission" date="2008-01" db="EMBL/GenBank/DDBJ databases">
        <title>Complete sequence of Thermoanaerobacter pseudethanolicus 39E.</title>
        <authorList>
            <person name="Copeland A."/>
            <person name="Lucas S."/>
            <person name="Lapidus A."/>
            <person name="Barry K."/>
            <person name="Glavina del Rio T."/>
            <person name="Dalin E."/>
            <person name="Tice H."/>
            <person name="Pitluck S."/>
            <person name="Bruce D."/>
            <person name="Goodwin L."/>
            <person name="Saunders E."/>
            <person name="Brettin T."/>
            <person name="Detter J.C."/>
            <person name="Han C."/>
            <person name="Schmutz J."/>
            <person name="Larimer F."/>
            <person name="Land M."/>
            <person name="Hauser L."/>
            <person name="Kyrpides N."/>
            <person name="Lykidis A."/>
            <person name="Hemme C."/>
            <person name="Fields M.W."/>
            <person name="He Z."/>
            <person name="Zhou J."/>
            <person name="Richardson P."/>
        </authorList>
    </citation>
    <scope>NUCLEOTIDE SEQUENCE [LARGE SCALE GENOMIC DNA]</scope>
    <source>
        <strain evidence="4">ATCC 33223 / DSM 2355 / 39E</strain>
    </source>
</reference>
<dbReference type="STRING" id="340099.Teth39_0923"/>
<dbReference type="Proteomes" id="UP000002156">
    <property type="component" value="Chromosome"/>
</dbReference>